<dbReference type="PANTHER" id="PTHR18839">
    <property type="entry name" value="MITOTIC INTERACTOR AND SUBSTRATE OF PLK1 MISP FAMILY MEMBER"/>
    <property type="match status" value="1"/>
</dbReference>
<evidence type="ECO:0000259" key="2">
    <source>
        <dbReference type="Pfam" id="PF15304"/>
    </source>
</evidence>
<dbReference type="Proteomes" id="UP000694545">
    <property type="component" value="Unplaced"/>
</dbReference>
<protein>
    <submittedName>
        <fullName evidence="3">MISP family member 3</fullName>
    </submittedName>
</protein>
<evidence type="ECO:0000313" key="3">
    <source>
        <dbReference type="Ensembl" id="ENSVKKP00000018674.1"/>
    </source>
</evidence>
<dbReference type="InterPro" id="IPR029304">
    <property type="entry name" value="AKAP2_C"/>
</dbReference>
<evidence type="ECO:0000256" key="1">
    <source>
        <dbReference type="ARBA" id="ARBA00023054"/>
    </source>
</evidence>
<dbReference type="PANTHER" id="PTHR18839:SF0">
    <property type="entry name" value="MITOTIC INTERACTOR AND SUBSTRATE OF PLK1 ISOFORM X1-RELATED"/>
    <property type="match status" value="1"/>
</dbReference>
<feature type="domain" description="A-kinase anchor protein 2 C-terminal" evidence="2">
    <location>
        <begin position="37"/>
        <end position="87"/>
    </location>
</feature>
<keyword evidence="4" id="KW-1185">Reference proteome</keyword>
<dbReference type="AlphaFoldDB" id="A0A8D2L8X7"/>
<dbReference type="InterPro" id="IPR042779">
    <property type="entry name" value="MISP/MISP3-like"/>
</dbReference>
<sequence length="229" mass="26384">MLTPIEREIRLHLEREELLRQERGLTRSRGTQEYVEVRIKPILNQSMVSSTLPKEKERQRAGAQMQREIQRECRREEDLVQLGKVRGAYDRGMPQELQQKKLLFEQHSSPECPASRRMVCGSNSADEETRGPSFAEANLAANVVILNSGPLPRPRHPPPERTSSASPFFSLRAKSPQSLLEQEVQEAQEREQELQRQRYNLYDWGVPFTPSLQAPQSTWLAVVQNKLLC</sequence>
<accession>A0A8D2L8X7</accession>
<dbReference type="Pfam" id="PF15304">
    <property type="entry name" value="AKAP2_C"/>
    <property type="match status" value="2"/>
</dbReference>
<organism evidence="3 4">
    <name type="scientific">Varanus komodoensis</name>
    <name type="common">Komodo dragon</name>
    <dbReference type="NCBI Taxonomy" id="61221"/>
    <lineage>
        <taxon>Eukaryota</taxon>
        <taxon>Metazoa</taxon>
        <taxon>Chordata</taxon>
        <taxon>Craniata</taxon>
        <taxon>Vertebrata</taxon>
        <taxon>Euteleostomi</taxon>
        <taxon>Lepidosauria</taxon>
        <taxon>Squamata</taxon>
        <taxon>Bifurcata</taxon>
        <taxon>Unidentata</taxon>
        <taxon>Episquamata</taxon>
        <taxon>Toxicofera</taxon>
        <taxon>Anguimorpha</taxon>
        <taxon>Paleoanguimorpha</taxon>
        <taxon>Varanoidea</taxon>
        <taxon>Varanidae</taxon>
        <taxon>Varanus</taxon>
    </lineage>
</organism>
<proteinExistence type="predicted"/>
<feature type="domain" description="A-kinase anchor protein 2 C-terminal" evidence="2">
    <location>
        <begin position="164"/>
        <end position="215"/>
    </location>
</feature>
<name>A0A8D2L8X7_VARKO</name>
<dbReference type="Ensembl" id="ENSVKKT00000019139.1">
    <property type="protein sequence ID" value="ENSVKKP00000018674.1"/>
    <property type="gene ID" value="ENSVKKG00000012716.1"/>
</dbReference>
<reference evidence="3" key="1">
    <citation type="submission" date="2025-08" db="UniProtKB">
        <authorList>
            <consortium name="Ensembl"/>
        </authorList>
    </citation>
    <scope>IDENTIFICATION</scope>
</reference>
<dbReference type="OMA" id="IWPPRRR"/>
<evidence type="ECO:0000313" key="4">
    <source>
        <dbReference type="Proteomes" id="UP000694545"/>
    </source>
</evidence>
<keyword evidence="1" id="KW-0175">Coiled coil</keyword>
<reference evidence="3" key="2">
    <citation type="submission" date="2025-09" db="UniProtKB">
        <authorList>
            <consortium name="Ensembl"/>
        </authorList>
    </citation>
    <scope>IDENTIFICATION</scope>
</reference>